<evidence type="ECO:0000313" key="1">
    <source>
        <dbReference type="EMBL" id="CAE7251468.1"/>
    </source>
</evidence>
<dbReference type="Proteomes" id="UP000604046">
    <property type="component" value="Unassembled WGS sequence"/>
</dbReference>
<organism evidence="1 2">
    <name type="scientific">Symbiodinium natans</name>
    <dbReference type="NCBI Taxonomy" id="878477"/>
    <lineage>
        <taxon>Eukaryota</taxon>
        <taxon>Sar</taxon>
        <taxon>Alveolata</taxon>
        <taxon>Dinophyceae</taxon>
        <taxon>Suessiales</taxon>
        <taxon>Symbiodiniaceae</taxon>
        <taxon>Symbiodinium</taxon>
    </lineage>
</organism>
<name>A0A812M6S6_9DINO</name>
<evidence type="ECO:0000313" key="2">
    <source>
        <dbReference type="Proteomes" id="UP000604046"/>
    </source>
</evidence>
<reference evidence="1" key="1">
    <citation type="submission" date="2021-02" db="EMBL/GenBank/DDBJ databases">
        <authorList>
            <person name="Dougan E. K."/>
            <person name="Rhodes N."/>
            <person name="Thang M."/>
            <person name="Chan C."/>
        </authorList>
    </citation>
    <scope>NUCLEOTIDE SEQUENCE</scope>
</reference>
<sequence>MPHFSGEVLGAKGHSEPSEVALKEVLCRSQSELRQAVFEVQVLLALERAAPHRQLRVPRCIAYKVGW</sequence>
<dbReference type="EMBL" id="CAJNDS010001202">
    <property type="protein sequence ID" value="CAE7251468.1"/>
    <property type="molecule type" value="Genomic_DNA"/>
</dbReference>
<proteinExistence type="predicted"/>
<accession>A0A812M6S6</accession>
<dbReference type="OrthoDB" id="10555141at2759"/>
<comment type="caution">
    <text evidence="1">The sequence shown here is derived from an EMBL/GenBank/DDBJ whole genome shotgun (WGS) entry which is preliminary data.</text>
</comment>
<protein>
    <submittedName>
        <fullName evidence="1">Uncharacterized protein</fullName>
    </submittedName>
</protein>
<gene>
    <name evidence="1" type="ORF">SNAT2548_LOCUS12456</name>
</gene>
<keyword evidence="2" id="KW-1185">Reference proteome</keyword>
<dbReference type="AlphaFoldDB" id="A0A812M6S6"/>